<keyword evidence="1" id="KW-0472">Membrane</keyword>
<organism evidence="3">
    <name type="scientific">Caldithrix abyssi</name>
    <dbReference type="NCBI Taxonomy" id="187145"/>
    <lineage>
        <taxon>Bacteria</taxon>
        <taxon>Pseudomonadati</taxon>
        <taxon>Calditrichota</taxon>
        <taxon>Calditrichia</taxon>
        <taxon>Calditrichales</taxon>
        <taxon>Calditrichaceae</taxon>
        <taxon>Caldithrix</taxon>
    </lineage>
</organism>
<feature type="transmembrane region" description="Helical" evidence="1">
    <location>
        <begin position="46"/>
        <end position="74"/>
    </location>
</feature>
<keyword evidence="1" id="KW-0812">Transmembrane</keyword>
<sequence length="360" mass="40472">MVSMSDTLPQFFRLNIPFLVVLGLALVAGLAAWWQYRYRFSTEGTAVTIALIALRALVVFAVLLLLFAPVLTIFSVKKQTARIAVYVDNSASMSQNRLDSTRWERTERIIQNLPRQTPDDVQLHWFTFNQSVQAVRPDSVVPSSRGTSFGALLQHIRKNKFPKAIILSDGLNTDTEFGLDAFTLESARVFTVGIGRGQGGRDIFIADVIRRPAVYASQEQKVEVRVRATGLKSARESVVTLYMGGKRIGRRQVNMGADGALQNLIFTYTPEKPGMIRFTAQVDTLSGEINTINNRVHFVQKVLKNRLRIALFASAPGYESKFIRLLLQAYPDMNLQTFVEKSPGVFYSGHRFDPRTEYDL</sequence>
<proteinExistence type="predicted"/>
<evidence type="ECO:0000313" key="3">
    <source>
        <dbReference type="EMBL" id="HGY56825.1"/>
    </source>
</evidence>
<dbReference type="Gene3D" id="2.60.40.10">
    <property type="entry name" value="Immunoglobulins"/>
    <property type="match status" value="1"/>
</dbReference>
<evidence type="ECO:0000256" key="1">
    <source>
        <dbReference type="SAM" id="Phobius"/>
    </source>
</evidence>
<feature type="transmembrane region" description="Helical" evidence="1">
    <location>
        <begin position="12"/>
        <end position="34"/>
    </location>
</feature>
<feature type="non-terminal residue" evidence="3">
    <location>
        <position position="360"/>
    </location>
</feature>
<dbReference type="Proteomes" id="UP000885779">
    <property type="component" value="Unassembled WGS sequence"/>
</dbReference>
<dbReference type="PANTHER" id="PTHR37947:SF1">
    <property type="entry name" value="BLL2462 PROTEIN"/>
    <property type="match status" value="1"/>
</dbReference>
<dbReference type="SUPFAM" id="SSF53300">
    <property type="entry name" value="vWA-like"/>
    <property type="match status" value="1"/>
</dbReference>
<protein>
    <recommendedName>
        <fullName evidence="2">CARDB domain-containing protein</fullName>
    </recommendedName>
</protein>
<name>A0A7V4WW46_CALAY</name>
<feature type="domain" description="CARDB" evidence="2">
    <location>
        <begin position="209"/>
        <end position="284"/>
    </location>
</feature>
<dbReference type="InterPro" id="IPR036465">
    <property type="entry name" value="vWFA_dom_sf"/>
</dbReference>
<dbReference type="AlphaFoldDB" id="A0A7V4WW46"/>
<dbReference type="InterPro" id="IPR011635">
    <property type="entry name" value="CARDB"/>
</dbReference>
<accession>A0A7V4WW46</accession>
<evidence type="ECO:0000259" key="2">
    <source>
        <dbReference type="Pfam" id="PF07705"/>
    </source>
</evidence>
<reference evidence="3" key="1">
    <citation type="journal article" date="2020" name="mSystems">
        <title>Genome- and Community-Level Interaction Insights into Carbon Utilization and Element Cycling Functions of Hydrothermarchaeota in Hydrothermal Sediment.</title>
        <authorList>
            <person name="Zhou Z."/>
            <person name="Liu Y."/>
            <person name="Xu W."/>
            <person name="Pan J."/>
            <person name="Luo Z.H."/>
            <person name="Li M."/>
        </authorList>
    </citation>
    <scope>NUCLEOTIDE SEQUENCE [LARGE SCALE GENOMIC DNA]</scope>
    <source>
        <strain evidence="3">HyVt-577</strain>
    </source>
</reference>
<dbReference type="EMBL" id="DRQG01000131">
    <property type="protein sequence ID" value="HGY56825.1"/>
    <property type="molecule type" value="Genomic_DNA"/>
</dbReference>
<gene>
    <name evidence="3" type="ORF">ENK44_14050</name>
</gene>
<dbReference type="InterPro" id="IPR013783">
    <property type="entry name" value="Ig-like_fold"/>
</dbReference>
<dbReference type="PANTHER" id="PTHR37947">
    <property type="entry name" value="BLL2462 PROTEIN"/>
    <property type="match status" value="1"/>
</dbReference>
<dbReference type="Pfam" id="PF07705">
    <property type="entry name" value="CARDB"/>
    <property type="match status" value="1"/>
</dbReference>
<keyword evidence="1" id="KW-1133">Transmembrane helix</keyword>
<comment type="caution">
    <text evidence="3">The sequence shown here is derived from an EMBL/GenBank/DDBJ whole genome shotgun (WGS) entry which is preliminary data.</text>
</comment>